<feature type="compositionally biased region" description="Gly residues" evidence="1">
    <location>
        <begin position="90"/>
        <end position="111"/>
    </location>
</feature>
<evidence type="ECO:0000313" key="2">
    <source>
        <dbReference type="EMBL" id="KUL40090.1"/>
    </source>
</evidence>
<dbReference type="EMBL" id="LLZG01000087">
    <property type="protein sequence ID" value="KUL40090.1"/>
    <property type="molecule type" value="Genomic_DNA"/>
</dbReference>
<comment type="caution">
    <text evidence="2">The sequence shown here is derived from an EMBL/GenBank/DDBJ whole genome shotgun (WGS) entry which is preliminary data.</text>
</comment>
<protein>
    <submittedName>
        <fullName evidence="2">Uncharacterized protein</fullName>
    </submittedName>
</protein>
<feature type="region of interest" description="Disordered" evidence="1">
    <location>
        <begin position="90"/>
        <end position="112"/>
    </location>
</feature>
<sequence length="283" mass="29427">MGTSGSYGGSGSAEWSAAHDAFDALPGTGQGPGDTPPPSDPADPPDSQQQLLDDVVQALATALNKDDADHGTVPAGGYPLSALIAPARGSGGGGGEGAGGAAAPGRVGGGSQRQVLKGSSRGAAALAGAYALRNGDAAQLRELGLEFTELSSLPRRTQVSRILQAVLGDAGHPDEAALRRATVKHVKDILLAAEPPTPEDSLRGLVAEWIYELGLVELQSQKAGDNLTPEEAVRKQGWLRSWLQRRVRHISVPDTRRMTVKEFTTAAAQVTREALRILRAQRS</sequence>
<dbReference type="AlphaFoldDB" id="A0A0X3V5S8"/>
<dbReference type="Proteomes" id="UP000053923">
    <property type="component" value="Unassembled WGS sequence"/>
</dbReference>
<feature type="compositionally biased region" description="Gly residues" evidence="1">
    <location>
        <begin position="1"/>
        <end position="11"/>
    </location>
</feature>
<feature type="compositionally biased region" description="Pro residues" evidence="1">
    <location>
        <begin position="34"/>
        <end position="44"/>
    </location>
</feature>
<evidence type="ECO:0000313" key="3">
    <source>
        <dbReference type="Proteomes" id="UP000053923"/>
    </source>
</evidence>
<dbReference type="OrthoDB" id="5143952at2"/>
<gene>
    <name evidence="2" type="ORF">ADL12_14205</name>
</gene>
<dbReference type="RefSeq" id="WP_062702241.1">
    <property type="nucleotide sequence ID" value="NZ_LLZG01000087.1"/>
</dbReference>
<feature type="region of interest" description="Disordered" evidence="1">
    <location>
        <begin position="1"/>
        <end position="50"/>
    </location>
</feature>
<keyword evidence="3" id="KW-1185">Reference proteome</keyword>
<accession>A0A0X3V5S8</accession>
<evidence type="ECO:0000256" key="1">
    <source>
        <dbReference type="SAM" id="MobiDB-lite"/>
    </source>
</evidence>
<proteinExistence type="predicted"/>
<reference evidence="3" key="1">
    <citation type="submission" date="2015-10" db="EMBL/GenBank/DDBJ databases">
        <authorList>
            <person name="Ju K.-S."/>
            <person name="Doroghazi J.R."/>
            <person name="Metcalf W.W."/>
        </authorList>
    </citation>
    <scope>NUCLEOTIDE SEQUENCE [LARGE SCALE GENOMIC DNA]</scope>
    <source>
        <strain evidence="3">NRRL 3151</strain>
    </source>
</reference>
<name>A0A0X3V5S8_9ACTN</name>
<organism evidence="2 3">
    <name type="scientific">Streptomyces regalis</name>
    <dbReference type="NCBI Taxonomy" id="68262"/>
    <lineage>
        <taxon>Bacteria</taxon>
        <taxon>Bacillati</taxon>
        <taxon>Actinomycetota</taxon>
        <taxon>Actinomycetes</taxon>
        <taxon>Kitasatosporales</taxon>
        <taxon>Streptomycetaceae</taxon>
        <taxon>Streptomyces</taxon>
    </lineage>
</organism>